<feature type="compositionally biased region" description="Acidic residues" evidence="1">
    <location>
        <begin position="204"/>
        <end position="227"/>
    </location>
</feature>
<protein>
    <submittedName>
        <fullName evidence="3">OLC1v1012769C1</fullName>
    </submittedName>
</protein>
<sequence>MLRWRDYIPTEADGQTPIYGEDSNLITVKLCHGGGFVLQNKYNYVEGEVEYFDKVDSAMLTKVGLETLVDRTKYCRPHKLYFKDPNVERHGGYRVIGGDKDVYDLIALKNESGIVEVFRLGANEFDSFMKKGQQDNLIWDSEDEEANDSDYIAGSDYEMSDMDDEDSRKYVDDRVDSTLWCSFQQQADTNHAEDMKGSNGSEANDSDEDYGSCDDLLSENESEDEESERPVKTGKVFNPTTDMKNPKFELYQKFGTKWILLDALRRHGIIDRRIIDFKKNDKLFGMGSVGIVTGRTLGRWCCLGGEEAEEMVMMALMGADGGVEMGRGDGAAGDDKEGLVYGVGGDSTGSKVR</sequence>
<dbReference type="InterPro" id="IPR058594">
    <property type="entry name" value="PB1-like_dom_pln"/>
</dbReference>
<feature type="region of interest" description="Disordered" evidence="1">
    <location>
        <begin position="328"/>
        <end position="353"/>
    </location>
</feature>
<evidence type="ECO:0000256" key="1">
    <source>
        <dbReference type="SAM" id="MobiDB-lite"/>
    </source>
</evidence>
<dbReference type="EMBL" id="OX459124">
    <property type="protein sequence ID" value="CAI9112332.1"/>
    <property type="molecule type" value="Genomic_DNA"/>
</dbReference>
<evidence type="ECO:0000313" key="3">
    <source>
        <dbReference type="EMBL" id="CAI9112332.1"/>
    </source>
</evidence>
<dbReference type="Pfam" id="PF26130">
    <property type="entry name" value="PB1-like"/>
    <property type="match status" value="1"/>
</dbReference>
<feature type="domain" description="PB1-like" evidence="2">
    <location>
        <begin position="24"/>
        <end position="112"/>
    </location>
</feature>
<gene>
    <name evidence="3" type="ORF">OLC1_LOCUS19549</name>
</gene>
<accession>A0AAV1DWY2</accession>
<organism evidence="3 4">
    <name type="scientific">Oldenlandia corymbosa var. corymbosa</name>
    <dbReference type="NCBI Taxonomy" id="529605"/>
    <lineage>
        <taxon>Eukaryota</taxon>
        <taxon>Viridiplantae</taxon>
        <taxon>Streptophyta</taxon>
        <taxon>Embryophyta</taxon>
        <taxon>Tracheophyta</taxon>
        <taxon>Spermatophyta</taxon>
        <taxon>Magnoliopsida</taxon>
        <taxon>eudicotyledons</taxon>
        <taxon>Gunneridae</taxon>
        <taxon>Pentapetalae</taxon>
        <taxon>asterids</taxon>
        <taxon>lamiids</taxon>
        <taxon>Gentianales</taxon>
        <taxon>Rubiaceae</taxon>
        <taxon>Rubioideae</taxon>
        <taxon>Spermacoceae</taxon>
        <taxon>Hedyotis-Oldenlandia complex</taxon>
        <taxon>Oldenlandia</taxon>
    </lineage>
</organism>
<dbReference type="Proteomes" id="UP001161247">
    <property type="component" value="Chromosome 7"/>
</dbReference>
<evidence type="ECO:0000313" key="4">
    <source>
        <dbReference type="Proteomes" id="UP001161247"/>
    </source>
</evidence>
<proteinExistence type="predicted"/>
<keyword evidence="4" id="KW-1185">Reference proteome</keyword>
<dbReference type="AlphaFoldDB" id="A0AAV1DWY2"/>
<name>A0AAV1DWY2_OLDCO</name>
<feature type="region of interest" description="Disordered" evidence="1">
    <location>
        <begin position="190"/>
        <end position="240"/>
    </location>
</feature>
<evidence type="ECO:0000259" key="2">
    <source>
        <dbReference type="Pfam" id="PF26130"/>
    </source>
</evidence>
<reference evidence="3" key="1">
    <citation type="submission" date="2023-03" db="EMBL/GenBank/DDBJ databases">
        <authorList>
            <person name="Julca I."/>
        </authorList>
    </citation>
    <scope>NUCLEOTIDE SEQUENCE</scope>
</reference>